<evidence type="ECO:0000313" key="2">
    <source>
        <dbReference type="EMBL" id="MFC0200169.1"/>
    </source>
</evidence>
<keyword evidence="3" id="KW-1185">Reference proteome</keyword>
<keyword evidence="1" id="KW-1133">Transmembrane helix</keyword>
<comment type="caution">
    <text evidence="2">The sequence shown here is derived from an EMBL/GenBank/DDBJ whole genome shotgun (WGS) entry which is preliminary data.</text>
</comment>
<dbReference type="Proteomes" id="UP001589795">
    <property type="component" value="Unassembled WGS sequence"/>
</dbReference>
<sequence>MTLSFRQFWLSPLRSEAKSWLAHSFSWAGGVTLIIGFLMLLVDWPGQAKTIFPALCGLFSFVAVLVISAGRDLAWHPYAVYRASDEERRRLHLTLQPKISVRLPDEPVGSLRQGSTVETLGATLYSAVTNWVPTAVSFICQNDGALPLLGVSAKVVRFSVDGVASPLMDAIPLSATPRGDEELVVDLSPGEAKRFWLGRATHAGAFFLLRNRAHLIFDHQRAFSENPGHIEIEVLVSAPGTAGTIAVFSVATAPDDRTGDGIRMGKVSAELLGSRPAVA</sequence>
<feature type="transmembrane region" description="Helical" evidence="1">
    <location>
        <begin position="51"/>
        <end position="70"/>
    </location>
</feature>
<protein>
    <submittedName>
        <fullName evidence="2">Uncharacterized protein</fullName>
    </submittedName>
</protein>
<keyword evidence="1" id="KW-0812">Transmembrane</keyword>
<dbReference type="EMBL" id="JBHLWQ010000064">
    <property type="protein sequence ID" value="MFC0200169.1"/>
    <property type="molecule type" value="Genomic_DNA"/>
</dbReference>
<dbReference type="RefSeq" id="WP_265506011.1">
    <property type="nucleotide sequence ID" value="NZ_JAOTBE010000007.1"/>
</dbReference>
<name>A0ABV6CHF3_9RHOB</name>
<organism evidence="2 3">
    <name type="scientific">Paracoccus rhizosphaerae</name>
    <dbReference type="NCBI Taxonomy" id="1133347"/>
    <lineage>
        <taxon>Bacteria</taxon>
        <taxon>Pseudomonadati</taxon>
        <taxon>Pseudomonadota</taxon>
        <taxon>Alphaproteobacteria</taxon>
        <taxon>Rhodobacterales</taxon>
        <taxon>Paracoccaceae</taxon>
        <taxon>Paracoccus</taxon>
    </lineage>
</organism>
<evidence type="ECO:0000256" key="1">
    <source>
        <dbReference type="SAM" id="Phobius"/>
    </source>
</evidence>
<keyword evidence="1" id="KW-0472">Membrane</keyword>
<accession>A0ABV6CHF3</accession>
<gene>
    <name evidence="2" type="ORF">ACFFIZ_07490</name>
</gene>
<feature type="transmembrane region" description="Helical" evidence="1">
    <location>
        <begin position="20"/>
        <end position="42"/>
    </location>
</feature>
<proteinExistence type="predicted"/>
<evidence type="ECO:0000313" key="3">
    <source>
        <dbReference type="Proteomes" id="UP001589795"/>
    </source>
</evidence>
<reference evidence="2 3" key="1">
    <citation type="submission" date="2024-09" db="EMBL/GenBank/DDBJ databases">
        <authorList>
            <person name="Sun Q."/>
            <person name="Mori K."/>
        </authorList>
    </citation>
    <scope>NUCLEOTIDE SEQUENCE [LARGE SCALE GENOMIC DNA]</scope>
    <source>
        <strain evidence="2 3">CCM 7904</strain>
    </source>
</reference>